<sequence>MEDKTIVTKKDIQTRLRRIEGQIKGIEKMVDNEACCKDILIQVAAARAAINKVGAIVLENYAKRCFGCDSENQEEIKKIEELVSTLTMFLK</sequence>
<evidence type="ECO:0000313" key="2">
    <source>
        <dbReference type="Proteomes" id="UP000622687"/>
    </source>
</evidence>
<dbReference type="CDD" id="cd10148">
    <property type="entry name" value="CsoR-like_DUF156"/>
    <property type="match status" value="1"/>
</dbReference>
<dbReference type="EMBL" id="JAEEGB010000010">
    <property type="protein sequence ID" value="MBI6873000.1"/>
    <property type="molecule type" value="Genomic_DNA"/>
</dbReference>
<dbReference type="GO" id="GO:0046872">
    <property type="term" value="F:metal ion binding"/>
    <property type="evidence" value="ECO:0007669"/>
    <property type="project" value="InterPro"/>
</dbReference>
<accession>A0A934M3G5</accession>
<dbReference type="Proteomes" id="UP000622687">
    <property type="component" value="Unassembled WGS sequence"/>
</dbReference>
<name>A0A934M3G5_9CLOT</name>
<dbReference type="Pfam" id="PF02583">
    <property type="entry name" value="Trns_repr_metal"/>
    <property type="match status" value="1"/>
</dbReference>
<reference evidence="1" key="1">
    <citation type="submission" date="2020-12" db="EMBL/GenBank/DDBJ databases">
        <title>Clostridium thailandense sp. nov., a novel acetogenic bacterium isolated from peat land soil in Thailand.</title>
        <authorList>
            <person name="Chaikitkaew S."/>
            <person name="Birkeland N.K."/>
        </authorList>
    </citation>
    <scope>NUCLEOTIDE SEQUENCE</scope>
    <source>
        <strain evidence="1">DSM 17425</strain>
    </source>
</reference>
<dbReference type="InterPro" id="IPR038390">
    <property type="entry name" value="Metal_Tscrpt_repr_sf"/>
</dbReference>
<dbReference type="PANTHER" id="PTHR33677:SF3">
    <property type="entry name" value="COPPER-SENSING TRANSCRIPTIONAL REPRESSOR RICR"/>
    <property type="match status" value="1"/>
</dbReference>
<organism evidence="1 2">
    <name type="scientific">Clostridium aciditolerans</name>
    <dbReference type="NCBI Taxonomy" id="339861"/>
    <lineage>
        <taxon>Bacteria</taxon>
        <taxon>Bacillati</taxon>
        <taxon>Bacillota</taxon>
        <taxon>Clostridia</taxon>
        <taxon>Eubacteriales</taxon>
        <taxon>Clostridiaceae</taxon>
        <taxon>Clostridium</taxon>
    </lineage>
</organism>
<gene>
    <name evidence="1" type="ORF">I6U51_09835</name>
</gene>
<evidence type="ECO:0000313" key="1">
    <source>
        <dbReference type="EMBL" id="MBI6873000.1"/>
    </source>
</evidence>
<dbReference type="PANTHER" id="PTHR33677">
    <property type="entry name" value="TRANSCRIPTIONAL REPRESSOR FRMR-RELATED"/>
    <property type="match status" value="1"/>
</dbReference>
<dbReference type="GO" id="GO:0003677">
    <property type="term" value="F:DNA binding"/>
    <property type="evidence" value="ECO:0007669"/>
    <property type="project" value="InterPro"/>
</dbReference>
<dbReference type="RefSeq" id="WP_211142478.1">
    <property type="nucleotide sequence ID" value="NZ_JAEEGB010000010.1"/>
</dbReference>
<proteinExistence type="predicted"/>
<dbReference type="GO" id="GO:0045892">
    <property type="term" value="P:negative regulation of DNA-templated transcription"/>
    <property type="evidence" value="ECO:0007669"/>
    <property type="project" value="UniProtKB-ARBA"/>
</dbReference>
<dbReference type="AlphaFoldDB" id="A0A934M3G5"/>
<protein>
    <submittedName>
        <fullName evidence="1">Metal-sensitive transcriptional regulator</fullName>
    </submittedName>
</protein>
<dbReference type="Gene3D" id="1.20.58.1000">
    <property type="entry name" value="Metal-sensitive repressor, helix protomer"/>
    <property type="match status" value="1"/>
</dbReference>
<comment type="caution">
    <text evidence="1">The sequence shown here is derived from an EMBL/GenBank/DDBJ whole genome shotgun (WGS) entry which is preliminary data.</text>
</comment>
<keyword evidence="2" id="KW-1185">Reference proteome</keyword>
<dbReference type="InterPro" id="IPR003735">
    <property type="entry name" value="Metal_Tscrpt_repr"/>
</dbReference>